<reference evidence="1" key="1">
    <citation type="submission" date="2021-01" db="EMBL/GenBank/DDBJ databases">
        <title>Complete genome sequence of Clostridiales bacterium R-7.</title>
        <authorList>
            <person name="Mahoney-Kurpe S.C."/>
            <person name="Palevich N."/>
            <person name="Koike S."/>
            <person name="Moon C.D."/>
            <person name="Attwood G.T."/>
        </authorList>
    </citation>
    <scope>NUCLEOTIDE SEQUENCE</scope>
    <source>
        <strain evidence="1">R-7</strain>
    </source>
</reference>
<keyword evidence="2" id="KW-1185">Reference proteome</keyword>
<proteinExistence type="predicted"/>
<name>A0AC61N1G0_9FIRM</name>
<gene>
    <name evidence="1" type="ORF">JYE49_08100</name>
</gene>
<sequence>MKLERTRNATRNIVFDGTLEMANLLFPFVIRSVMLHCLGTEYLGLNGLFKSLLTFLNLAELGVGSAMVFSMYKPIAEDDTRTICALLRLYRTLYRIIGLVIAMLGLLLIPVLPGLIKGDVPAGMNLYVLYLMNLGNTVVTYWLFAYKSSLLQAHQRRDVISKVSLAVRITEYTLKILILVFIRDYYLYLSVQLLSQITVNVLTAVYASRMYPRYVPEGNLPKEKRMDILRRVRDLFTSKLSATVFDSADTLVISAFMGLTVLALYQNYYFVITALRIMLVVLLNACMAGVGNKMVMESREANYRDLEKISLLFSWVLGVSSSMLLCVFQPFMNLWMGEENMLPMGLVLCFVVYYYSMGANKLVNMFKDAAGIWRQDRWRPLTAALVNLGLNLATVRWLGLYGVLLSSVISIVAIQIPWLFHNLFREVFPREQLGRYIRLFCGLTAAALASCTASWFACRLFTLDTWPALILNAAVSFLVPNLIYFAIYGRNHVFRESLSQLKRNILPGNRKTQDADTPVGEGRTEE</sequence>
<dbReference type="EMBL" id="CP068393">
    <property type="protein sequence ID" value="QUC65850.1"/>
    <property type="molecule type" value="Genomic_DNA"/>
</dbReference>
<evidence type="ECO:0000313" key="2">
    <source>
        <dbReference type="Proteomes" id="UP000682782"/>
    </source>
</evidence>
<dbReference type="Proteomes" id="UP000682782">
    <property type="component" value="Chromosome"/>
</dbReference>
<accession>A0AC61N1G0</accession>
<organism evidence="1 2">
    <name type="scientific">Aristaeella hokkaidonensis</name>
    <dbReference type="NCBI Taxonomy" id="3046382"/>
    <lineage>
        <taxon>Bacteria</taxon>
        <taxon>Bacillati</taxon>
        <taxon>Bacillota</taxon>
        <taxon>Clostridia</taxon>
        <taxon>Eubacteriales</taxon>
        <taxon>Aristaeellaceae</taxon>
        <taxon>Aristaeella</taxon>
    </lineage>
</organism>
<protein>
    <submittedName>
        <fullName evidence="1">Polysaccharide biosynthesis protein</fullName>
    </submittedName>
</protein>
<evidence type="ECO:0000313" key="1">
    <source>
        <dbReference type="EMBL" id="QUC65850.1"/>
    </source>
</evidence>